<dbReference type="Gene3D" id="3.30.200.20">
    <property type="entry name" value="Phosphorylase Kinase, domain 1"/>
    <property type="match status" value="1"/>
</dbReference>
<feature type="compositionally biased region" description="Basic and acidic residues" evidence="17">
    <location>
        <begin position="341"/>
        <end position="351"/>
    </location>
</feature>
<comment type="caution">
    <text evidence="19">The sequence shown here is derived from an EMBL/GenBank/DDBJ whole genome shotgun (WGS) entry which is preliminary data.</text>
</comment>
<reference evidence="19 20" key="1">
    <citation type="journal article" date="2021" name="Nat. Commun.">
        <title>Incipient diploidization of the medicinal plant Perilla within 10,000 years.</title>
        <authorList>
            <person name="Zhang Y."/>
            <person name="Shen Q."/>
            <person name="Leng L."/>
            <person name="Zhang D."/>
            <person name="Chen S."/>
            <person name="Shi Y."/>
            <person name="Ning Z."/>
            <person name="Chen S."/>
        </authorList>
    </citation>
    <scope>NUCLEOTIDE SEQUENCE [LARGE SCALE GENOMIC DNA]</scope>
    <source>
        <strain evidence="20">cv. PC099</strain>
    </source>
</reference>
<feature type="compositionally biased region" description="Polar residues" evidence="17">
    <location>
        <begin position="353"/>
        <end position="373"/>
    </location>
</feature>
<dbReference type="InterPro" id="IPR001245">
    <property type="entry name" value="Ser-Thr/Tyr_kinase_cat_dom"/>
</dbReference>
<keyword evidence="9 19" id="KW-0418">Kinase</keyword>
<comment type="similarity">
    <text evidence="16">Belongs to the protein kinase superfamily.</text>
</comment>
<feature type="region of interest" description="Disordered" evidence="17">
    <location>
        <begin position="341"/>
        <end position="373"/>
    </location>
</feature>
<evidence type="ECO:0000256" key="1">
    <source>
        <dbReference type="ARBA" id="ARBA00004167"/>
    </source>
</evidence>
<comment type="subcellular location">
    <subcellularLocation>
        <location evidence="1">Membrane</location>
        <topology evidence="1">Single-pass membrane protein</topology>
    </subcellularLocation>
</comment>
<gene>
    <name evidence="19" type="ORF">C2S53_008664</name>
</gene>
<dbReference type="InterPro" id="IPR011009">
    <property type="entry name" value="Kinase-like_dom_sf"/>
</dbReference>
<feature type="binding site" evidence="15">
    <location>
        <position position="78"/>
    </location>
    <ligand>
        <name>ATP</name>
        <dbReference type="ChEBI" id="CHEBI:30616"/>
    </ligand>
</feature>
<name>A0AAD4J0V6_PERFH</name>
<evidence type="ECO:0000313" key="20">
    <source>
        <dbReference type="Proteomes" id="UP001190926"/>
    </source>
</evidence>
<evidence type="ECO:0000256" key="3">
    <source>
        <dbReference type="ARBA" id="ARBA00022553"/>
    </source>
</evidence>
<evidence type="ECO:0000256" key="12">
    <source>
        <dbReference type="ARBA" id="ARBA00023136"/>
    </source>
</evidence>
<dbReference type="PROSITE" id="PS00107">
    <property type="entry name" value="PROTEIN_KINASE_ATP"/>
    <property type="match status" value="1"/>
</dbReference>
<evidence type="ECO:0000256" key="9">
    <source>
        <dbReference type="ARBA" id="ARBA00022777"/>
    </source>
</evidence>
<keyword evidence="6" id="KW-0732">Signal</keyword>
<dbReference type="InterPro" id="IPR000719">
    <property type="entry name" value="Prot_kinase_dom"/>
</dbReference>
<accession>A0AAD4J0V6</accession>
<evidence type="ECO:0000256" key="4">
    <source>
        <dbReference type="ARBA" id="ARBA00022679"/>
    </source>
</evidence>
<keyword evidence="8 15" id="KW-0547">Nucleotide-binding</keyword>
<evidence type="ECO:0000256" key="16">
    <source>
        <dbReference type="RuleBase" id="RU000304"/>
    </source>
</evidence>
<evidence type="ECO:0000256" key="2">
    <source>
        <dbReference type="ARBA" id="ARBA00022527"/>
    </source>
</evidence>
<dbReference type="SMART" id="SM00220">
    <property type="entry name" value="S_TKc"/>
    <property type="match status" value="1"/>
</dbReference>
<evidence type="ECO:0000256" key="14">
    <source>
        <dbReference type="ARBA" id="ARBA00023180"/>
    </source>
</evidence>
<evidence type="ECO:0000259" key="18">
    <source>
        <dbReference type="PROSITE" id="PS50011"/>
    </source>
</evidence>
<evidence type="ECO:0000256" key="15">
    <source>
        <dbReference type="PROSITE-ProRule" id="PRU10141"/>
    </source>
</evidence>
<keyword evidence="14" id="KW-0325">Glycoprotein</keyword>
<keyword evidence="10 15" id="KW-0067">ATP-binding</keyword>
<dbReference type="GO" id="GO:0016020">
    <property type="term" value="C:membrane"/>
    <property type="evidence" value="ECO:0007669"/>
    <property type="project" value="UniProtKB-SubCell"/>
</dbReference>
<evidence type="ECO:0000256" key="13">
    <source>
        <dbReference type="ARBA" id="ARBA00023170"/>
    </source>
</evidence>
<dbReference type="Gene3D" id="1.10.510.10">
    <property type="entry name" value="Transferase(Phosphotransferase) domain 1"/>
    <property type="match status" value="1"/>
</dbReference>
<keyword evidence="4" id="KW-0808">Transferase</keyword>
<evidence type="ECO:0000256" key="10">
    <source>
        <dbReference type="ARBA" id="ARBA00022840"/>
    </source>
</evidence>
<dbReference type="GO" id="GO:0004674">
    <property type="term" value="F:protein serine/threonine kinase activity"/>
    <property type="evidence" value="ECO:0007669"/>
    <property type="project" value="UniProtKB-KW"/>
</dbReference>
<evidence type="ECO:0000256" key="5">
    <source>
        <dbReference type="ARBA" id="ARBA00022692"/>
    </source>
</evidence>
<dbReference type="PROSITE" id="PS00108">
    <property type="entry name" value="PROTEIN_KINASE_ST"/>
    <property type="match status" value="1"/>
</dbReference>
<keyword evidence="13" id="KW-0675">Receptor</keyword>
<dbReference type="FunFam" id="1.10.510.10:FF:000044">
    <property type="entry name" value="Putative LRR receptor-like serine/threonine-protein kinase"/>
    <property type="match status" value="1"/>
</dbReference>
<dbReference type="InterPro" id="IPR052059">
    <property type="entry name" value="CR_Ser/Thr_kinase"/>
</dbReference>
<feature type="domain" description="Protein kinase" evidence="18">
    <location>
        <begin position="50"/>
        <end position="336"/>
    </location>
</feature>
<dbReference type="AlphaFoldDB" id="A0AAD4J0V6"/>
<keyword evidence="20" id="KW-1185">Reference proteome</keyword>
<dbReference type="FunFam" id="3.30.200.20:FF:000225">
    <property type="entry name" value="cold-responsive protein kinase 1"/>
    <property type="match status" value="1"/>
</dbReference>
<dbReference type="PROSITE" id="PS50011">
    <property type="entry name" value="PROTEIN_KINASE_DOM"/>
    <property type="match status" value="1"/>
</dbReference>
<sequence>MSCGCFGASTVLQKKSDKHTHNSEQDQEVVIITRTKTFSYDELRAATNNFNLSNKIGRGGFGTVYKGILKNRTQVAVKMLSAESKQGEREFLTEIETISNVKHPNLVQLLGCCVHGRDQILVYEYLENNSIDRALLGPRRSIEFDWGRRSAICMGTARGLAFLHEELVPHIVHRDIKASNILLDAGFQPKIGDFGLAKLFPDNITHITTKIAGTTGYLAPEYALGGHLTMKADVYSYGVLTLEVVSGRCWDNADDRGTQKLLVEWAWELYEEGKLLDLVDPELKEFPKKEVLRYMKVALFCTQATASRRPLMSQVIEMLSRNVRLNEKELTPPGFFEDSDRIGGKLSKDKLSGASTSYQMSSYPSTITQVTPR</sequence>
<evidence type="ECO:0000313" key="19">
    <source>
        <dbReference type="EMBL" id="KAH6825118.1"/>
    </source>
</evidence>
<dbReference type="InterPro" id="IPR017441">
    <property type="entry name" value="Protein_kinase_ATP_BS"/>
</dbReference>
<evidence type="ECO:0000256" key="17">
    <source>
        <dbReference type="SAM" id="MobiDB-lite"/>
    </source>
</evidence>
<keyword evidence="2 16" id="KW-0723">Serine/threonine-protein kinase</keyword>
<keyword evidence="7" id="KW-0677">Repeat</keyword>
<keyword evidence="11" id="KW-1133">Transmembrane helix</keyword>
<dbReference type="Pfam" id="PF07714">
    <property type="entry name" value="PK_Tyr_Ser-Thr"/>
    <property type="match status" value="1"/>
</dbReference>
<dbReference type="EMBL" id="SDAM02000179">
    <property type="protein sequence ID" value="KAH6825118.1"/>
    <property type="molecule type" value="Genomic_DNA"/>
</dbReference>
<protein>
    <submittedName>
        <fullName evidence="19">Protein kinase superfamily protein</fullName>
    </submittedName>
</protein>
<organism evidence="19 20">
    <name type="scientific">Perilla frutescens var. hirtella</name>
    <name type="common">Perilla citriodora</name>
    <name type="synonym">Perilla setoyensis</name>
    <dbReference type="NCBI Taxonomy" id="608512"/>
    <lineage>
        <taxon>Eukaryota</taxon>
        <taxon>Viridiplantae</taxon>
        <taxon>Streptophyta</taxon>
        <taxon>Embryophyta</taxon>
        <taxon>Tracheophyta</taxon>
        <taxon>Spermatophyta</taxon>
        <taxon>Magnoliopsida</taxon>
        <taxon>eudicotyledons</taxon>
        <taxon>Gunneridae</taxon>
        <taxon>Pentapetalae</taxon>
        <taxon>asterids</taxon>
        <taxon>lamiids</taxon>
        <taxon>Lamiales</taxon>
        <taxon>Lamiaceae</taxon>
        <taxon>Nepetoideae</taxon>
        <taxon>Elsholtzieae</taxon>
        <taxon>Perilla</taxon>
    </lineage>
</organism>
<dbReference type="InterPro" id="IPR008271">
    <property type="entry name" value="Ser/Thr_kinase_AS"/>
</dbReference>
<dbReference type="CDD" id="cd14066">
    <property type="entry name" value="STKc_IRAK"/>
    <property type="match status" value="1"/>
</dbReference>
<evidence type="ECO:0000256" key="8">
    <source>
        <dbReference type="ARBA" id="ARBA00022741"/>
    </source>
</evidence>
<dbReference type="PANTHER" id="PTHR47973">
    <property type="entry name" value="CYSTEINE-RICH RECEPTOR-LIKE PROTEIN KINASE 3"/>
    <property type="match status" value="1"/>
</dbReference>
<dbReference type="GO" id="GO:0005524">
    <property type="term" value="F:ATP binding"/>
    <property type="evidence" value="ECO:0007669"/>
    <property type="project" value="UniProtKB-UniRule"/>
</dbReference>
<keyword evidence="12" id="KW-0472">Membrane</keyword>
<proteinExistence type="inferred from homology"/>
<keyword evidence="5" id="KW-0812">Transmembrane</keyword>
<dbReference type="SUPFAM" id="SSF56112">
    <property type="entry name" value="Protein kinase-like (PK-like)"/>
    <property type="match status" value="1"/>
</dbReference>
<evidence type="ECO:0000256" key="6">
    <source>
        <dbReference type="ARBA" id="ARBA00022729"/>
    </source>
</evidence>
<dbReference type="Proteomes" id="UP001190926">
    <property type="component" value="Unassembled WGS sequence"/>
</dbReference>
<evidence type="ECO:0000256" key="11">
    <source>
        <dbReference type="ARBA" id="ARBA00022989"/>
    </source>
</evidence>
<evidence type="ECO:0000256" key="7">
    <source>
        <dbReference type="ARBA" id="ARBA00022737"/>
    </source>
</evidence>
<keyword evidence="3" id="KW-0597">Phosphoprotein</keyword>